<accession>A0ABW7GZK1</accession>
<keyword evidence="1" id="KW-0732">Signal</keyword>
<name>A0ABW7GZK1_9BURK</name>
<reference evidence="3 4" key="1">
    <citation type="submission" date="2024-08" db="EMBL/GenBank/DDBJ databases">
        <authorList>
            <person name="Lu H."/>
        </authorList>
    </citation>
    <scope>NUCLEOTIDE SEQUENCE [LARGE SCALE GENOMIC DNA]</scope>
    <source>
        <strain evidence="3 4">BYS87W</strain>
    </source>
</reference>
<dbReference type="EMBL" id="JBIGIB010000003">
    <property type="protein sequence ID" value="MFG6467201.1"/>
    <property type="molecule type" value="Genomic_DNA"/>
</dbReference>
<keyword evidence="4" id="KW-1185">Reference proteome</keyword>
<dbReference type="RefSeq" id="WP_394384573.1">
    <property type="nucleotide sequence ID" value="NZ_JBIGIB010000003.1"/>
</dbReference>
<evidence type="ECO:0000259" key="2">
    <source>
        <dbReference type="Pfam" id="PF07589"/>
    </source>
</evidence>
<dbReference type="NCBIfam" id="TIGR02595">
    <property type="entry name" value="PEP_CTERM"/>
    <property type="match status" value="1"/>
</dbReference>
<feature type="chain" id="PRO_5045930824" evidence="1">
    <location>
        <begin position="23"/>
        <end position="227"/>
    </location>
</feature>
<organism evidence="3 4">
    <name type="scientific">Pelomonas baiyunensis</name>
    <dbReference type="NCBI Taxonomy" id="3299026"/>
    <lineage>
        <taxon>Bacteria</taxon>
        <taxon>Pseudomonadati</taxon>
        <taxon>Pseudomonadota</taxon>
        <taxon>Betaproteobacteria</taxon>
        <taxon>Burkholderiales</taxon>
        <taxon>Sphaerotilaceae</taxon>
        <taxon>Roseateles</taxon>
    </lineage>
</organism>
<dbReference type="Proteomes" id="UP001606303">
    <property type="component" value="Unassembled WGS sequence"/>
</dbReference>
<feature type="signal peptide" evidence="1">
    <location>
        <begin position="1"/>
        <end position="22"/>
    </location>
</feature>
<evidence type="ECO:0000256" key="1">
    <source>
        <dbReference type="SAM" id="SignalP"/>
    </source>
</evidence>
<proteinExistence type="predicted"/>
<comment type="caution">
    <text evidence="3">The sequence shown here is derived from an EMBL/GenBank/DDBJ whole genome shotgun (WGS) entry which is preliminary data.</text>
</comment>
<feature type="domain" description="Ice-binding protein C-terminal" evidence="2">
    <location>
        <begin position="203"/>
        <end position="224"/>
    </location>
</feature>
<evidence type="ECO:0000313" key="3">
    <source>
        <dbReference type="EMBL" id="MFG6467201.1"/>
    </source>
</evidence>
<protein>
    <submittedName>
        <fullName evidence="3">PEP-CTERM sorting domain-containing protein</fullName>
    </submittedName>
</protein>
<evidence type="ECO:0000313" key="4">
    <source>
        <dbReference type="Proteomes" id="UP001606303"/>
    </source>
</evidence>
<dbReference type="Pfam" id="PF07589">
    <property type="entry name" value="PEP-CTERM"/>
    <property type="match status" value="1"/>
</dbReference>
<gene>
    <name evidence="3" type="ORF">ACG01O_11330</name>
</gene>
<sequence>MRLNLFGLALASSLLTASQLAAANVSAISENFEGTLSKWVDRSVSVGGPVQSAIVVDPLNAANHVLGFNMMYSAGSLFSADTIQTTNGMFTVSFDYLGLAQPGSVAGDLGGFFGISQGNPGFHDWIAGTLDGYQMANGVPVINLIDDGAWHHYSLTFKSTIGNSVHLMFEDFQGSGGVAGDVFFDNIQFNDSSVPAAPLNNLPEPGSLALLGAAALGAAAVRRKRQA</sequence>
<dbReference type="InterPro" id="IPR013424">
    <property type="entry name" value="Ice-binding_C"/>
</dbReference>